<evidence type="ECO:0000313" key="1">
    <source>
        <dbReference type="EMBL" id="STD53684.1"/>
    </source>
</evidence>
<protein>
    <submittedName>
        <fullName evidence="1">Uncharacterized protein</fullName>
    </submittedName>
</protein>
<dbReference type="AlphaFoldDB" id="A0A376G026"/>
<reference evidence="1 2" key="1">
    <citation type="submission" date="2018-06" db="EMBL/GenBank/DDBJ databases">
        <authorList>
            <consortium name="Pathogen Informatics"/>
            <person name="Doyle S."/>
        </authorList>
    </citation>
    <scope>NUCLEOTIDE SEQUENCE [LARGE SCALE GENOMIC DNA]</scope>
    <source>
        <strain evidence="1 2">NCTC13456</strain>
    </source>
</reference>
<dbReference type="EMBL" id="UFXS01000001">
    <property type="protein sequence ID" value="STD53684.1"/>
    <property type="molecule type" value="Genomic_DNA"/>
</dbReference>
<dbReference type="RefSeq" id="WP_114998659.1">
    <property type="nucleotide sequence ID" value="NZ_UFXS01000001.1"/>
</dbReference>
<sequence>MKYFILILFTFLLFNSCENEQIIHSNLIKESEKFFEKRNINSKDFKTLFYIKKGDDYTHYVLKYYKVINNDSLIIYFTRDDTADYFTEPNNHFANYYLHH</sequence>
<name>A0A376G026_9FLAO</name>
<gene>
    <name evidence="1" type="ORF">NCTC13456_00619</name>
</gene>
<evidence type="ECO:0000313" key="2">
    <source>
        <dbReference type="Proteomes" id="UP000254737"/>
    </source>
</evidence>
<organism evidence="1 2">
    <name type="scientific">Empedobacter falsenii</name>
    <dbReference type="NCBI Taxonomy" id="343874"/>
    <lineage>
        <taxon>Bacteria</taxon>
        <taxon>Pseudomonadati</taxon>
        <taxon>Bacteroidota</taxon>
        <taxon>Flavobacteriia</taxon>
        <taxon>Flavobacteriales</taxon>
        <taxon>Weeksellaceae</taxon>
        <taxon>Empedobacter</taxon>
    </lineage>
</organism>
<proteinExistence type="predicted"/>
<accession>A0A376G026</accession>
<dbReference type="Proteomes" id="UP000254737">
    <property type="component" value="Unassembled WGS sequence"/>
</dbReference>